<evidence type="ECO:0000256" key="10">
    <source>
        <dbReference type="SAM" id="MobiDB-lite"/>
    </source>
</evidence>
<evidence type="ECO:0000256" key="5">
    <source>
        <dbReference type="ARBA" id="ARBA00023040"/>
    </source>
</evidence>
<dbReference type="PROSITE" id="PS00237">
    <property type="entry name" value="G_PROTEIN_RECEP_F1_1"/>
    <property type="match status" value="1"/>
</dbReference>
<keyword evidence="7 9" id="KW-0675">Receptor</keyword>
<evidence type="ECO:0000256" key="2">
    <source>
        <dbReference type="ARBA" id="ARBA00022475"/>
    </source>
</evidence>
<sequence>MYNHSEVNHTDEEPVSDTVVAIHQICSTLLSTCGAMLNFMTVMAILRSRLQRQSAIAFVLNFIVLNFLVASICLPIIMVTSFNTELMTSNLMGCRIGGYVIYSTIGTELMALILIAVNRYFLIVHYARYQKIYYSRRNIAIMMVTSWMVYPIIFIFPLTETWGHFMYDLHRFACHPMNSHGMGNFIILFVLLTMVPSLGYCYIAIVYKVIKNRRIVNASRTNSKNSGYSKSDMQLVSIVILILTTFTILYIPFLVLGLLDPHMTKYGVVVHVISIYFGWSHVIVNPLIYSVMNRQIKQAYKRLLCKASKREEPGGLQVPHQSMNVNRTSLTQNSAGKSNGDLYKAPPPEKTMVKEETEC</sequence>
<dbReference type="AlphaFoldDB" id="A0AA88YM62"/>
<keyword evidence="3 9" id="KW-0812">Transmembrane</keyword>
<dbReference type="EMBL" id="VSWD01000002">
    <property type="protein sequence ID" value="KAK3107666.1"/>
    <property type="molecule type" value="Genomic_DNA"/>
</dbReference>
<comment type="similarity">
    <text evidence="9">Belongs to the G-protein coupled receptor 1 family.</text>
</comment>
<evidence type="ECO:0000256" key="8">
    <source>
        <dbReference type="ARBA" id="ARBA00023224"/>
    </source>
</evidence>
<evidence type="ECO:0000313" key="14">
    <source>
        <dbReference type="Proteomes" id="UP001186944"/>
    </source>
</evidence>
<feature type="transmembrane region" description="Helical" evidence="11">
    <location>
        <begin position="235"/>
        <end position="256"/>
    </location>
</feature>
<evidence type="ECO:0000256" key="4">
    <source>
        <dbReference type="ARBA" id="ARBA00022989"/>
    </source>
</evidence>
<reference evidence="13" key="1">
    <citation type="submission" date="2019-08" db="EMBL/GenBank/DDBJ databases">
        <title>The improved chromosome-level genome for the pearl oyster Pinctada fucata martensii using PacBio sequencing and Hi-C.</title>
        <authorList>
            <person name="Zheng Z."/>
        </authorList>
    </citation>
    <scope>NUCLEOTIDE SEQUENCE</scope>
    <source>
        <strain evidence="13">ZZ-2019</strain>
        <tissue evidence="13">Adductor muscle</tissue>
    </source>
</reference>
<evidence type="ECO:0000256" key="1">
    <source>
        <dbReference type="ARBA" id="ARBA00004651"/>
    </source>
</evidence>
<dbReference type="GO" id="GO:0005886">
    <property type="term" value="C:plasma membrane"/>
    <property type="evidence" value="ECO:0007669"/>
    <property type="project" value="UniProtKB-SubCell"/>
</dbReference>
<name>A0AA88YM62_PINIB</name>
<accession>A0AA88YM62</accession>
<protein>
    <recommendedName>
        <fullName evidence="12">G-protein coupled receptors family 1 profile domain-containing protein</fullName>
    </recommendedName>
</protein>
<dbReference type="CDD" id="cd00637">
    <property type="entry name" value="7tm_classA_rhodopsin-like"/>
    <property type="match status" value="1"/>
</dbReference>
<comment type="caution">
    <text evidence="13">The sequence shown here is derived from an EMBL/GenBank/DDBJ whole genome shotgun (WGS) entry which is preliminary data.</text>
</comment>
<organism evidence="13 14">
    <name type="scientific">Pinctada imbricata</name>
    <name type="common">Atlantic pearl-oyster</name>
    <name type="synonym">Pinctada martensii</name>
    <dbReference type="NCBI Taxonomy" id="66713"/>
    <lineage>
        <taxon>Eukaryota</taxon>
        <taxon>Metazoa</taxon>
        <taxon>Spiralia</taxon>
        <taxon>Lophotrochozoa</taxon>
        <taxon>Mollusca</taxon>
        <taxon>Bivalvia</taxon>
        <taxon>Autobranchia</taxon>
        <taxon>Pteriomorphia</taxon>
        <taxon>Pterioida</taxon>
        <taxon>Pterioidea</taxon>
        <taxon>Pteriidae</taxon>
        <taxon>Pinctada</taxon>
    </lineage>
</organism>
<evidence type="ECO:0000256" key="3">
    <source>
        <dbReference type="ARBA" id="ARBA00022692"/>
    </source>
</evidence>
<evidence type="ECO:0000256" key="6">
    <source>
        <dbReference type="ARBA" id="ARBA00023136"/>
    </source>
</evidence>
<gene>
    <name evidence="13" type="ORF">FSP39_019472</name>
</gene>
<dbReference type="PROSITE" id="PS50262">
    <property type="entry name" value="G_PROTEIN_RECEP_F1_2"/>
    <property type="match status" value="1"/>
</dbReference>
<keyword evidence="5 9" id="KW-0297">G-protein coupled receptor</keyword>
<dbReference type="Gene3D" id="1.20.1070.10">
    <property type="entry name" value="Rhodopsin 7-helix transmembrane proteins"/>
    <property type="match status" value="1"/>
</dbReference>
<evidence type="ECO:0000256" key="9">
    <source>
        <dbReference type="RuleBase" id="RU000688"/>
    </source>
</evidence>
<dbReference type="PRINTS" id="PR00237">
    <property type="entry name" value="GPCRRHODOPSN"/>
</dbReference>
<dbReference type="PANTHER" id="PTHR24228">
    <property type="entry name" value="B2 BRADYKININ RECEPTOR/ANGIOTENSIN II RECEPTOR"/>
    <property type="match status" value="1"/>
</dbReference>
<feature type="transmembrane region" description="Helical" evidence="11">
    <location>
        <begin position="58"/>
        <end position="79"/>
    </location>
</feature>
<evidence type="ECO:0000313" key="13">
    <source>
        <dbReference type="EMBL" id="KAK3107666.1"/>
    </source>
</evidence>
<feature type="transmembrane region" description="Helical" evidence="11">
    <location>
        <begin position="185"/>
        <end position="210"/>
    </location>
</feature>
<feature type="transmembrane region" description="Helical" evidence="11">
    <location>
        <begin position="20"/>
        <end position="46"/>
    </location>
</feature>
<feature type="region of interest" description="Disordered" evidence="10">
    <location>
        <begin position="313"/>
        <end position="359"/>
    </location>
</feature>
<feature type="transmembrane region" description="Helical" evidence="11">
    <location>
        <begin position="139"/>
        <end position="159"/>
    </location>
</feature>
<dbReference type="Pfam" id="PF00001">
    <property type="entry name" value="7tm_1"/>
    <property type="match status" value="1"/>
</dbReference>
<keyword evidence="8 9" id="KW-0807">Transducer</keyword>
<dbReference type="GO" id="GO:0004930">
    <property type="term" value="F:G protein-coupled receptor activity"/>
    <property type="evidence" value="ECO:0007669"/>
    <property type="project" value="UniProtKB-KW"/>
</dbReference>
<proteinExistence type="inferred from homology"/>
<dbReference type="PANTHER" id="PTHR24228:SF74">
    <property type="entry name" value="G-PROTEIN COUPLED RECEPTORS FAMILY 1 PROFILE DOMAIN-CONTAINING PROTEIN"/>
    <property type="match status" value="1"/>
</dbReference>
<keyword evidence="4 11" id="KW-1133">Transmembrane helix</keyword>
<evidence type="ECO:0000256" key="11">
    <source>
        <dbReference type="SAM" id="Phobius"/>
    </source>
</evidence>
<dbReference type="InterPro" id="IPR000276">
    <property type="entry name" value="GPCR_Rhodpsn"/>
</dbReference>
<feature type="transmembrane region" description="Helical" evidence="11">
    <location>
        <begin position="99"/>
        <end position="118"/>
    </location>
</feature>
<dbReference type="InterPro" id="IPR017452">
    <property type="entry name" value="GPCR_Rhodpsn_7TM"/>
</dbReference>
<feature type="transmembrane region" description="Helical" evidence="11">
    <location>
        <begin position="268"/>
        <end position="292"/>
    </location>
</feature>
<dbReference type="Proteomes" id="UP001186944">
    <property type="component" value="Unassembled WGS sequence"/>
</dbReference>
<keyword evidence="2" id="KW-1003">Cell membrane</keyword>
<keyword evidence="14" id="KW-1185">Reference proteome</keyword>
<keyword evidence="6 11" id="KW-0472">Membrane</keyword>
<feature type="domain" description="G-protein coupled receptors family 1 profile" evidence="12">
    <location>
        <begin position="37"/>
        <end position="289"/>
    </location>
</feature>
<dbReference type="SUPFAM" id="SSF81321">
    <property type="entry name" value="Family A G protein-coupled receptor-like"/>
    <property type="match status" value="1"/>
</dbReference>
<comment type="subcellular location">
    <subcellularLocation>
        <location evidence="1">Cell membrane</location>
        <topology evidence="1">Multi-pass membrane protein</topology>
    </subcellularLocation>
</comment>
<evidence type="ECO:0000256" key="7">
    <source>
        <dbReference type="ARBA" id="ARBA00023170"/>
    </source>
</evidence>
<feature type="compositionally biased region" description="Polar residues" evidence="10">
    <location>
        <begin position="319"/>
        <end position="337"/>
    </location>
</feature>
<evidence type="ECO:0000259" key="12">
    <source>
        <dbReference type="PROSITE" id="PS50262"/>
    </source>
</evidence>